<feature type="compositionally biased region" description="Polar residues" evidence="1">
    <location>
        <begin position="405"/>
        <end position="414"/>
    </location>
</feature>
<evidence type="ECO:0000256" key="1">
    <source>
        <dbReference type="SAM" id="MobiDB-lite"/>
    </source>
</evidence>
<feature type="compositionally biased region" description="Polar residues" evidence="1">
    <location>
        <begin position="370"/>
        <end position="379"/>
    </location>
</feature>
<feature type="compositionally biased region" description="Basic and acidic residues" evidence="1">
    <location>
        <begin position="344"/>
        <end position="355"/>
    </location>
</feature>
<feature type="region of interest" description="Disordered" evidence="1">
    <location>
        <begin position="82"/>
        <end position="475"/>
    </location>
</feature>
<dbReference type="EMBL" id="JAUIQD010000005">
    <property type="protein sequence ID" value="KAK3349021.1"/>
    <property type="molecule type" value="Genomic_DNA"/>
</dbReference>
<evidence type="ECO:0000313" key="3">
    <source>
        <dbReference type="Proteomes" id="UP001275084"/>
    </source>
</evidence>
<organism evidence="2 3">
    <name type="scientific">Lasiosphaeria hispida</name>
    <dbReference type="NCBI Taxonomy" id="260671"/>
    <lineage>
        <taxon>Eukaryota</taxon>
        <taxon>Fungi</taxon>
        <taxon>Dikarya</taxon>
        <taxon>Ascomycota</taxon>
        <taxon>Pezizomycotina</taxon>
        <taxon>Sordariomycetes</taxon>
        <taxon>Sordariomycetidae</taxon>
        <taxon>Sordariales</taxon>
        <taxon>Lasiosphaeriaceae</taxon>
        <taxon>Lasiosphaeria</taxon>
    </lineage>
</organism>
<feature type="compositionally biased region" description="Basic and acidic residues" evidence="1">
    <location>
        <begin position="283"/>
        <end position="297"/>
    </location>
</feature>
<keyword evidence="3" id="KW-1185">Reference proteome</keyword>
<dbReference type="AlphaFoldDB" id="A0AAJ0HEB4"/>
<reference evidence="2" key="1">
    <citation type="journal article" date="2023" name="Mol. Phylogenet. Evol.">
        <title>Genome-scale phylogeny and comparative genomics of the fungal order Sordariales.</title>
        <authorList>
            <person name="Hensen N."/>
            <person name="Bonometti L."/>
            <person name="Westerberg I."/>
            <person name="Brannstrom I.O."/>
            <person name="Guillou S."/>
            <person name="Cros-Aarteil S."/>
            <person name="Calhoun S."/>
            <person name="Haridas S."/>
            <person name="Kuo A."/>
            <person name="Mondo S."/>
            <person name="Pangilinan J."/>
            <person name="Riley R."/>
            <person name="LaButti K."/>
            <person name="Andreopoulos B."/>
            <person name="Lipzen A."/>
            <person name="Chen C."/>
            <person name="Yan M."/>
            <person name="Daum C."/>
            <person name="Ng V."/>
            <person name="Clum A."/>
            <person name="Steindorff A."/>
            <person name="Ohm R.A."/>
            <person name="Martin F."/>
            <person name="Silar P."/>
            <person name="Natvig D.O."/>
            <person name="Lalanne C."/>
            <person name="Gautier V."/>
            <person name="Ament-Velasquez S.L."/>
            <person name="Kruys A."/>
            <person name="Hutchinson M.I."/>
            <person name="Powell A.J."/>
            <person name="Barry K."/>
            <person name="Miller A.N."/>
            <person name="Grigoriev I.V."/>
            <person name="Debuchy R."/>
            <person name="Gladieux P."/>
            <person name="Hiltunen Thoren M."/>
            <person name="Johannesson H."/>
        </authorList>
    </citation>
    <scope>NUCLEOTIDE SEQUENCE</scope>
    <source>
        <strain evidence="2">CBS 955.72</strain>
    </source>
</reference>
<feature type="compositionally biased region" description="Basic and acidic residues" evidence="1">
    <location>
        <begin position="122"/>
        <end position="133"/>
    </location>
</feature>
<feature type="compositionally biased region" description="Polar residues" evidence="1">
    <location>
        <begin position="438"/>
        <end position="449"/>
    </location>
</feature>
<protein>
    <submittedName>
        <fullName evidence="2">Uncharacterized protein</fullName>
    </submittedName>
</protein>
<dbReference type="Proteomes" id="UP001275084">
    <property type="component" value="Unassembled WGS sequence"/>
</dbReference>
<evidence type="ECO:0000313" key="2">
    <source>
        <dbReference type="EMBL" id="KAK3349021.1"/>
    </source>
</evidence>
<comment type="caution">
    <text evidence="2">The sequence shown here is derived from an EMBL/GenBank/DDBJ whole genome shotgun (WGS) entry which is preliminary data.</text>
</comment>
<feature type="compositionally biased region" description="Basic and acidic residues" evidence="1">
    <location>
        <begin position="322"/>
        <end position="332"/>
    </location>
</feature>
<feature type="region of interest" description="Disordered" evidence="1">
    <location>
        <begin position="548"/>
        <end position="596"/>
    </location>
</feature>
<reference evidence="2" key="2">
    <citation type="submission" date="2023-06" db="EMBL/GenBank/DDBJ databases">
        <authorList>
            <consortium name="Lawrence Berkeley National Laboratory"/>
            <person name="Haridas S."/>
            <person name="Hensen N."/>
            <person name="Bonometti L."/>
            <person name="Westerberg I."/>
            <person name="Brannstrom I.O."/>
            <person name="Guillou S."/>
            <person name="Cros-Aarteil S."/>
            <person name="Calhoun S."/>
            <person name="Kuo A."/>
            <person name="Mondo S."/>
            <person name="Pangilinan J."/>
            <person name="Riley R."/>
            <person name="Labutti K."/>
            <person name="Andreopoulos B."/>
            <person name="Lipzen A."/>
            <person name="Chen C."/>
            <person name="Yanf M."/>
            <person name="Daum C."/>
            <person name="Ng V."/>
            <person name="Clum A."/>
            <person name="Steindorff A."/>
            <person name="Ohm R."/>
            <person name="Martin F."/>
            <person name="Silar P."/>
            <person name="Natvig D."/>
            <person name="Lalanne C."/>
            <person name="Gautier V."/>
            <person name="Ament-Velasquez S.L."/>
            <person name="Kruys A."/>
            <person name="Hutchinson M.I."/>
            <person name="Powell A.J."/>
            <person name="Barry K."/>
            <person name="Miller A.N."/>
            <person name="Grigoriev I.V."/>
            <person name="Debuchy R."/>
            <person name="Gladieux P."/>
            <person name="Thoren M.H."/>
            <person name="Johannesson H."/>
        </authorList>
    </citation>
    <scope>NUCLEOTIDE SEQUENCE</scope>
    <source>
        <strain evidence="2">CBS 955.72</strain>
    </source>
</reference>
<accession>A0AAJ0HEB4</accession>
<name>A0AAJ0HEB4_9PEZI</name>
<feature type="compositionally biased region" description="Basic and acidic residues" evidence="1">
    <location>
        <begin position="186"/>
        <end position="201"/>
    </location>
</feature>
<feature type="compositionally biased region" description="Low complexity" evidence="1">
    <location>
        <begin position="415"/>
        <end position="437"/>
    </location>
</feature>
<proteinExistence type="predicted"/>
<feature type="compositionally biased region" description="Basic and acidic residues" evidence="1">
    <location>
        <begin position="166"/>
        <end position="178"/>
    </location>
</feature>
<sequence length="596" mass="64577">MCMYDYTPYSGCKPGEQHSYLQWMKCNKAVSDNSYYCPIEKSIPVEELRKLSGNTLRCPIHCPIAVQQHEFLFVQRRARIETARPGSPPERRDYMTQSRPSIRRGKSVSRDEAGSVQTEEPMPDRRVVREARKQNTARDVSPATSLYSRPASPDIARPKATTGVKPVEENRQTEERRSRPPSVERVAPKEDTPATQADRRSLRASTSANVPIPVGLGVGLPPSPDIHRRSKTMTRGRSGSLLSNASNAETSKQPTDTAATSITVRRVRMAEPATAEATSSNTRQEERQMDIIEEHTIPQDTKQSRRGGKVIDPATTTTNHTTEQDQEREQRQRAVPTTARLVRSRTDPRPLRPDDTTGPQRRTNKYFSDISPTGATASTAPEPGDLSSRGKPSRPSRSPSRSSGLTVGTAHTRNPSLPDSKSTSPSTTGGMTPSPVSATSFHRQSNDSGYLSGHHRTPSQGSLKAKGGLGVVPPTPGFMPPLDAIRFGGTARPASFMVQPGPAHAVNVVEVEEKRLSKPPPQNQYRSLGVSQSVVNLPSTVSSVAAGGLVSGFDPGSPTSGEGSLGKLKRKLSGMLPWDRSKQVAASDAAPVGQAR</sequence>
<feature type="compositionally biased region" description="Polar residues" evidence="1">
    <location>
        <begin position="235"/>
        <end position="263"/>
    </location>
</feature>
<feature type="compositionally biased region" description="Low complexity" evidence="1">
    <location>
        <begin position="387"/>
        <end position="404"/>
    </location>
</feature>
<gene>
    <name evidence="2" type="ORF">B0T25DRAFT_582049</name>
</gene>